<dbReference type="AlphaFoldDB" id="A0A371RGK0"/>
<accession>A0A371RGK0</accession>
<protein>
    <submittedName>
        <fullName evidence="1">Uncharacterized protein</fullName>
    </submittedName>
</protein>
<evidence type="ECO:0000313" key="1">
    <source>
        <dbReference type="EMBL" id="RFB04545.1"/>
    </source>
</evidence>
<organism evidence="1 2">
    <name type="scientific">Parvularcula marina</name>
    <dbReference type="NCBI Taxonomy" id="2292771"/>
    <lineage>
        <taxon>Bacteria</taxon>
        <taxon>Pseudomonadati</taxon>
        <taxon>Pseudomonadota</taxon>
        <taxon>Alphaproteobacteria</taxon>
        <taxon>Parvularculales</taxon>
        <taxon>Parvularculaceae</taxon>
        <taxon>Parvularcula</taxon>
    </lineage>
</organism>
<keyword evidence="2" id="KW-1185">Reference proteome</keyword>
<dbReference type="InParanoid" id="A0A371RGK0"/>
<name>A0A371RGK0_9PROT</name>
<gene>
    <name evidence="1" type="ORF">DX908_04160</name>
</gene>
<evidence type="ECO:0000313" key="2">
    <source>
        <dbReference type="Proteomes" id="UP000264589"/>
    </source>
</evidence>
<reference evidence="1 2" key="1">
    <citation type="submission" date="2018-08" db="EMBL/GenBank/DDBJ databases">
        <title>Parvularcula sp. SM1705, isolated from surface water of the South Sea China.</title>
        <authorList>
            <person name="Sun L."/>
        </authorList>
    </citation>
    <scope>NUCLEOTIDE SEQUENCE [LARGE SCALE GENOMIC DNA]</scope>
    <source>
        <strain evidence="1 2">SM1705</strain>
    </source>
</reference>
<comment type="caution">
    <text evidence="1">The sequence shown here is derived from an EMBL/GenBank/DDBJ whole genome shotgun (WGS) entry which is preliminary data.</text>
</comment>
<sequence>MTLGTIPGRIDHRSCEGAVARGKPLQRQGEKGFRRARLVNSEQPGFLRECKIDWILIKSDRGVPADQSG</sequence>
<dbReference type="EMBL" id="QUQO01000001">
    <property type="protein sequence ID" value="RFB04545.1"/>
    <property type="molecule type" value="Genomic_DNA"/>
</dbReference>
<proteinExistence type="predicted"/>
<dbReference type="Proteomes" id="UP000264589">
    <property type="component" value="Unassembled WGS sequence"/>
</dbReference>